<dbReference type="InterPro" id="IPR012337">
    <property type="entry name" value="RNaseH-like_sf"/>
</dbReference>
<dbReference type="Gene3D" id="3.10.10.10">
    <property type="entry name" value="HIV Type 1 Reverse Transcriptase, subunit A, domain 1"/>
    <property type="match status" value="1"/>
</dbReference>
<dbReference type="EMBL" id="KN833875">
    <property type="protein sequence ID" value="KIK15843.1"/>
    <property type="molecule type" value="Genomic_DNA"/>
</dbReference>
<keyword evidence="3" id="KW-0540">Nuclease</keyword>
<dbReference type="InterPro" id="IPR043128">
    <property type="entry name" value="Rev_trsase/Diguanyl_cyclase"/>
</dbReference>
<feature type="region of interest" description="Disordered" evidence="8">
    <location>
        <begin position="464"/>
        <end position="506"/>
    </location>
</feature>
<dbReference type="OrthoDB" id="3158924at2759"/>
<dbReference type="InterPro" id="IPR050951">
    <property type="entry name" value="Retrovirus_Pol_polyprotein"/>
</dbReference>
<dbReference type="Gene3D" id="1.10.340.70">
    <property type="match status" value="1"/>
</dbReference>
<dbReference type="SUPFAM" id="SSF56672">
    <property type="entry name" value="DNA/RNA polymerases"/>
    <property type="match status" value="1"/>
</dbReference>
<dbReference type="AlphaFoldDB" id="A0A0C9Z7I6"/>
<dbReference type="SUPFAM" id="SSF53098">
    <property type="entry name" value="Ribonuclease H-like"/>
    <property type="match status" value="1"/>
</dbReference>
<evidence type="ECO:0000256" key="1">
    <source>
        <dbReference type="ARBA" id="ARBA00022679"/>
    </source>
</evidence>
<dbReference type="InterPro" id="IPR041588">
    <property type="entry name" value="Integrase_H2C2"/>
</dbReference>
<dbReference type="GO" id="GO:0003723">
    <property type="term" value="F:RNA binding"/>
    <property type="evidence" value="ECO:0007669"/>
    <property type="project" value="UniProtKB-KW"/>
</dbReference>
<evidence type="ECO:0000259" key="9">
    <source>
        <dbReference type="PROSITE" id="PS50994"/>
    </source>
</evidence>
<dbReference type="Gene3D" id="3.30.70.270">
    <property type="match status" value="2"/>
</dbReference>
<evidence type="ECO:0000256" key="8">
    <source>
        <dbReference type="SAM" id="MobiDB-lite"/>
    </source>
</evidence>
<dbReference type="STRING" id="765257.A0A0C9Z7I6"/>
<keyword evidence="6" id="KW-0694">RNA-binding</keyword>
<proteinExistence type="predicted"/>
<sequence>MPPLREVNHRIPLIDKGMRYTYHLPHCPDSLKPQLAEKIQLYMKAGWWERASVSQAAPMLCIPKKNRKIRMVVDCRKRNDNTVKDVTPFPDQDQIQMDQVRINPNDVPKTAFSTVFGTFLSHVMQQGDCNAPATFQWLITVTLQEYIARIVHAYLDDAFVYSDTIEEHVEHVSLMLDTLVKADFYLGRDKVDLFAEKLDCLGHIIDDRGVHADEDKMAHICNWRKPMNLNEIQQFVGLIKYLAPFMPDVSTYTMPLTGIQRNSHPFLWREIHDRCFQAIKDLACKYPILRPIDPRSDEPIWLVCNASLYGIGALYGQGPTWQGCQLAGFMSKKLTDAQHNYRTFKRETLAILEVLLKWEDKLLGFHFKVIMDHEALQFLRMQQCLSSHQMRWMDYLSCFNTEIIYVKGSENKVADCLSQYYETDGGDEAQKETVEWATADIRLDPEGDDLPIDRLRELRLAAMQDETPKIREPTEERRAEADTLRQHAEQRREEPTRAPMSEDPTLLDSAGDPQMLVTHFQGEHGFLDCIRWGYLTDPILAKVILQPDHHKGFDVGDGLIYLKVATGDRTLGHFGAMRTADYIRRRFWWPGLGKDIDQFCRSCPVCQTTKTDNARPAGLLHSLPIPKRPWNSIAMDFISPFPESNGADYLWVVLCRLTSLVHLVPVNTTIRASKLAWVFIQEIVRLHGLPDTIVSDHDAKFTSQFWREVHQLLDVKLLTSMAFHPQMDGASERAIWNMSQILRGLVSPDQ</sequence>
<dbReference type="Pfam" id="PF17917">
    <property type="entry name" value="RT_RNaseH"/>
    <property type="match status" value="1"/>
</dbReference>
<evidence type="ECO:0000256" key="6">
    <source>
        <dbReference type="ARBA" id="ARBA00022884"/>
    </source>
</evidence>
<dbReference type="GO" id="GO:0016787">
    <property type="term" value="F:hydrolase activity"/>
    <property type="evidence" value="ECO:0007669"/>
    <property type="project" value="UniProtKB-KW"/>
</dbReference>
<dbReference type="PANTHER" id="PTHR37984:SF5">
    <property type="entry name" value="PROTEIN NYNRIN-LIKE"/>
    <property type="match status" value="1"/>
</dbReference>
<evidence type="ECO:0000256" key="2">
    <source>
        <dbReference type="ARBA" id="ARBA00022695"/>
    </source>
</evidence>
<reference evidence="11" key="2">
    <citation type="submission" date="2015-01" db="EMBL/GenBank/DDBJ databases">
        <title>Evolutionary Origins and Diversification of the Mycorrhizal Mutualists.</title>
        <authorList>
            <consortium name="DOE Joint Genome Institute"/>
            <consortium name="Mycorrhizal Genomics Consortium"/>
            <person name="Kohler A."/>
            <person name="Kuo A."/>
            <person name="Nagy L.G."/>
            <person name="Floudas D."/>
            <person name="Copeland A."/>
            <person name="Barry K.W."/>
            <person name="Cichocki N."/>
            <person name="Veneault-Fourrey C."/>
            <person name="LaButti K."/>
            <person name="Lindquist E.A."/>
            <person name="Lipzen A."/>
            <person name="Lundell T."/>
            <person name="Morin E."/>
            <person name="Murat C."/>
            <person name="Riley R."/>
            <person name="Ohm R."/>
            <person name="Sun H."/>
            <person name="Tunlid A."/>
            <person name="Henrissat B."/>
            <person name="Grigoriev I.V."/>
            <person name="Hibbett D.S."/>
            <person name="Martin F."/>
        </authorList>
    </citation>
    <scope>NUCLEOTIDE SEQUENCE [LARGE SCALE GENOMIC DNA]</scope>
    <source>
        <strain evidence="11">441</strain>
    </source>
</reference>
<protein>
    <recommendedName>
        <fullName evidence="9">Integrase catalytic domain-containing protein</fullName>
    </recommendedName>
</protein>
<dbReference type="CDD" id="cd01647">
    <property type="entry name" value="RT_LTR"/>
    <property type="match status" value="1"/>
</dbReference>
<keyword evidence="5" id="KW-0378">Hydrolase</keyword>
<dbReference type="GO" id="GO:0004519">
    <property type="term" value="F:endonuclease activity"/>
    <property type="evidence" value="ECO:0007669"/>
    <property type="project" value="UniProtKB-KW"/>
</dbReference>
<feature type="domain" description="Integrase catalytic" evidence="9">
    <location>
        <begin position="625"/>
        <end position="750"/>
    </location>
</feature>
<evidence type="ECO:0000256" key="5">
    <source>
        <dbReference type="ARBA" id="ARBA00022801"/>
    </source>
</evidence>
<dbReference type="GO" id="GO:0003964">
    <property type="term" value="F:RNA-directed DNA polymerase activity"/>
    <property type="evidence" value="ECO:0007669"/>
    <property type="project" value="UniProtKB-KW"/>
</dbReference>
<name>A0A0C9Z7I6_9AGAM</name>
<accession>A0A0C9Z7I6</accession>
<dbReference type="HOGENOM" id="CLU_000384_38_1_1"/>
<evidence type="ECO:0000256" key="3">
    <source>
        <dbReference type="ARBA" id="ARBA00022722"/>
    </source>
</evidence>
<keyword evidence="1" id="KW-0808">Transferase</keyword>
<dbReference type="GO" id="GO:0015074">
    <property type="term" value="P:DNA integration"/>
    <property type="evidence" value="ECO:0007669"/>
    <property type="project" value="InterPro"/>
</dbReference>
<gene>
    <name evidence="10" type="ORF">PISMIDRAFT_16230</name>
</gene>
<dbReference type="InterPro" id="IPR043502">
    <property type="entry name" value="DNA/RNA_pol_sf"/>
</dbReference>
<dbReference type="CDD" id="cd09274">
    <property type="entry name" value="RNase_HI_RT_Ty3"/>
    <property type="match status" value="1"/>
</dbReference>
<reference evidence="10 11" key="1">
    <citation type="submission" date="2014-04" db="EMBL/GenBank/DDBJ databases">
        <authorList>
            <consortium name="DOE Joint Genome Institute"/>
            <person name="Kuo A."/>
            <person name="Kohler A."/>
            <person name="Costa M.D."/>
            <person name="Nagy L.G."/>
            <person name="Floudas D."/>
            <person name="Copeland A."/>
            <person name="Barry K.W."/>
            <person name="Cichocki N."/>
            <person name="Veneault-Fourrey C."/>
            <person name="LaButti K."/>
            <person name="Lindquist E.A."/>
            <person name="Lipzen A."/>
            <person name="Lundell T."/>
            <person name="Morin E."/>
            <person name="Murat C."/>
            <person name="Sun H."/>
            <person name="Tunlid A."/>
            <person name="Henrissat B."/>
            <person name="Grigoriev I.V."/>
            <person name="Hibbett D.S."/>
            <person name="Martin F."/>
            <person name="Nordberg H.P."/>
            <person name="Cantor M.N."/>
            <person name="Hua S.X."/>
        </authorList>
    </citation>
    <scope>NUCLEOTIDE SEQUENCE [LARGE SCALE GENOMIC DNA]</scope>
    <source>
        <strain evidence="10 11">441</strain>
    </source>
</reference>
<evidence type="ECO:0000313" key="11">
    <source>
        <dbReference type="Proteomes" id="UP000054018"/>
    </source>
</evidence>
<keyword evidence="2" id="KW-0548">Nucleotidyltransferase</keyword>
<evidence type="ECO:0000256" key="4">
    <source>
        <dbReference type="ARBA" id="ARBA00022759"/>
    </source>
</evidence>
<keyword evidence="11" id="KW-1185">Reference proteome</keyword>
<dbReference type="InterPro" id="IPR000477">
    <property type="entry name" value="RT_dom"/>
</dbReference>
<evidence type="ECO:0000256" key="7">
    <source>
        <dbReference type="ARBA" id="ARBA00022918"/>
    </source>
</evidence>
<dbReference type="InterPro" id="IPR041373">
    <property type="entry name" value="RT_RNaseH"/>
</dbReference>
<dbReference type="Proteomes" id="UP000054018">
    <property type="component" value="Unassembled WGS sequence"/>
</dbReference>
<dbReference type="Gene3D" id="3.30.420.10">
    <property type="entry name" value="Ribonuclease H-like superfamily/Ribonuclease H"/>
    <property type="match status" value="1"/>
</dbReference>
<dbReference type="InterPro" id="IPR036397">
    <property type="entry name" value="RNaseH_sf"/>
</dbReference>
<dbReference type="PANTHER" id="PTHR37984">
    <property type="entry name" value="PROTEIN CBG26694"/>
    <property type="match status" value="1"/>
</dbReference>
<organism evidence="10 11">
    <name type="scientific">Pisolithus microcarpus 441</name>
    <dbReference type="NCBI Taxonomy" id="765257"/>
    <lineage>
        <taxon>Eukaryota</taxon>
        <taxon>Fungi</taxon>
        <taxon>Dikarya</taxon>
        <taxon>Basidiomycota</taxon>
        <taxon>Agaricomycotina</taxon>
        <taxon>Agaricomycetes</taxon>
        <taxon>Agaricomycetidae</taxon>
        <taxon>Boletales</taxon>
        <taxon>Sclerodermatineae</taxon>
        <taxon>Pisolithaceae</taxon>
        <taxon>Pisolithus</taxon>
    </lineage>
</organism>
<keyword evidence="7" id="KW-0695">RNA-directed DNA polymerase</keyword>
<evidence type="ECO:0000313" key="10">
    <source>
        <dbReference type="EMBL" id="KIK15843.1"/>
    </source>
</evidence>
<dbReference type="GO" id="GO:0005634">
    <property type="term" value="C:nucleus"/>
    <property type="evidence" value="ECO:0007669"/>
    <property type="project" value="UniProtKB-ARBA"/>
</dbReference>
<dbReference type="Pfam" id="PF17921">
    <property type="entry name" value="Integrase_H2C2"/>
    <property type="match status" value="1"/>
</dbReference>
<keyword evidence="4" id="KW-0255">Endonuclease</keyword>
<dbReference type="InterPro" id="IPR001584">
    <property type="entry name" value="Integrase_cat-core"/>
</dbReference>
<feature type="compositionally biased region" description="Basic and acidic residues" evidence="8">
    <location>
        <begin position="466"/>
        <end position="496"/>
    </location>
</feature>
<dbReference type="Pfam" id="PF00078">
    <property type="entry name" value="RVT_1"/>
    <property type="match status" value="1"/>
</dbReference>
<dbReference type="PROSITE" id="PS50994">
    <property type="entry name" value="INTEGRASE"/>
    <property type="match status" value="1"/>
</dbReference>